<dbReference type="SMART" id="SM00419">
    <property type="entry name" value="HTH_CRP"/>
    <property type="match status" value="1"/>
</dbReference>
<organism evidence="7 8">
    <name type="scientific">Virgibacillus byunsanensis</name>
    <dbReference type="NCBI Taxonomy" id="570945"/>
    <lineage>
        <taxon>Bacteria</taxon>
        <taxon>Bacillati</taxon>
        <taxon>Bacillota</taxon>
        <taxon>Bacilli</taxon>
        <taxon>Bacillales</taxon>
        <taxon>Bacillaceae</taxon>
        <taxon>Virgibacillus</taxon>
    </lineage>
</organism>
<dbReference type="InterPro" id="IPR014710">
    <property type="entry name" value="RmlC-like_jellyroll"/>
</dbReference>
<keyword evidence="8" id="KW-1185">Reference proteome</keyword>
<dbReference type="PANTHER" id="PTHR24567:SF74">
    <property type="entry name" value="HTH-TYPE TRANSCRIPTIONAL REGULATOR ARCR"/>
    <property type="match status" value="1"/>
</dbReference>
<proteinExistence type="predicted"/>
<dbReference type="RefSeq" id="WP_390363576.1">
    <property type="nucleotide sequence ID" value="NZ_JBHTKJ010000051.1"/>
</dbReference>
<name>A0ABW3LQJ6_9BACI</name>
<gene>
    <name evidence="7" type="ORF">ACFQ3N_16230</name>
</gene>
<dbReference type="PROSITE" id="PS50042">
    <property type="entry name" value="CNMP_BINDING_3"/>
    <property type="match status" value="1"/>
</dbReference>
<dbReference type="SMART" id="SM00100">
    <property type="entry name" value="cNMP"/>
    <property type="match status" value="1"/>
</dbReference>
<dbReference type="InterPro" id="IPR012318">
    <property type="entry name" value="HTH_CRP"/>
</dbReference>
<reference evidence="8" key="1">
    <citation type="journal article" date="2019" name="Int. J. Syst. Evol. Microbiol.">
        <title>The Global Catalogue of Microorganisms (GCM) 10K type strain sequencing project: providing services to taxonomists for standard genome sequencing and annotation.</title>
        <authorList>
            <consortium name="The Broad Institute Genomics Platform"/>
            <consortium name="The Broad Institute Genome Sequencing Center for Infectious Disease"/>
            <person name="Wu L."/>
            <person name="Ma J."/>
        </authorList>
    </citation>
    <scope>NUCLEOTIDE SEQUENCE [LARGE SCALE GENOMIC DNA]</scope>
    <source>
        <strain evidence="8">CCUG 56754</strain>
    </source>
</reference>
<dbReference type="InterPro" id="IPR036388">
    <property type="entry name" value="WH-like_DNA-bd_sf"/>
</dbReference>
<evidence type="ECO:0000259" key="5">
    <source>
        <dbReference type="PROSITE" id="PS50042"/>
    </source>
</evidence>
<dbReference type="PROSITE" id="PS51063">
    <property type="entry name" value="HTH_CRP_2"/>
    <property type="match status" value="1"/>
</dbReference>
<comment type="caution">
    <text evidence="7">The sequence shown here is derived from an EMBL/GenBank/DDBJ whole genome shotgun (WGS) entry which is preliminary data.</text>
</comment>
<evidence type="ECO:0000259" key="6">
    <source>
        <dbReference type="PROSITE" id="PS51063"/>
    </source>
</evidence>
<dbReference type="Gene3D" id="2.60.120.10">
    <property type="entry name" value="Jelly Rolls"/>
    <property type="match status" value="1"/>
</dbReference>
<dbReference type="InterPro" id="IPR050397">
    <property type="entry name" value="Env_Response_Regulators"/>
</dbReference>
<keyword evidence="1" id="KW-0805">Transcription regulation</keyword>
<keyword evidence="3" id="KW-0010">Activator</keyword>
<dbReference type="SUPFAM" id="SSF46785">
    <property type="entry name" value="Winged helix' DNA-binding domain"/>
    <property type="match status" value="1"/>
</dbReference>
<evidence type="ECO:0000313" key="7">
    <source>
        <dbReference type="EMBL" id="MFD1039922.1"/>
    </source>
</evidence>
<dbReference type="Proteomes" id="UP001597040">
    <property type="component" value="Unassembled WGS sequence"/>
</dbReference>
<dbReference type="PANTHER" id="PTHR24567">
    <property type="entry name" value="CRP FAMILY TRANSCRIPTIONAL REGULATORY PROTEIN"/>
    <property type="match status" value="1"/>
</dbReference>
<evidence type="ECO:0000256" key="2">
    <source>
        <dbReference type="ARBA" id="ARBA00023125"/>
    </source>
</evidence>
<dbReference type="Pfam" id="PF00027">
    <property type="entry name" value="cNMP_binding"/>
    <property type="match status" value="1"/>
</dbReference>
<sequence length="239" mass="27248">MELALEQETFTGGNTDQFTKEWFRKVKGLMNECVYPTGTNVFLEGDLADKMYYVKSGSIKLTKTTDDGKDLCLYYYKTGDMFGEYNYSDEKMSTFTAEVIQNATIGVIEQRDLEVLMWRHSNLAIEFSKWLGYMQQFTQMKLRDLMFHGKNGALASTLIRIANTYGVQGKKGISFVEKFTNAELASLIGATRETVNRMLGQLKKDKIIDYNHGRILILDLDALKAICHCEECPLGICRL</sequence>
<evidence type="ECO:0000313" key="8">
    <source>
        <dbReference type="Proteomes" id="UP001597040"/>
    </source>
</evidence>
<evidence type="ECO:0000256" key="1">
    <source>
        <dbReference type="ARBA" id="ARBA00023015"/>
    </source>
</evidence>
<keyword evidence="2" id="KW-0238">DNA-binding</keyword>
<dbReference type="EMBL" id="JBHTKJ010000051">
    <property type="protein sequence ID" value="MFD1039922.1"/>
    <property type="molecule type" value="Genomic_DNA"/>
</dbReference>
<accession>A0ABW3LQJ6</accession>
<keyword evidence="4" id="KW-0804">Transcription</keyword>
<dbReference type="InterPro" id="IPR036390">
    <property type="entry name" value="WH_DNA-bd_sf"/>
</dbReference>
<dbReference type="PRINTS" id="PR00034">
    <property type="entry name" value="HTHCRP"/>
</dbReference>
<dbReference type="InterPro" id="IPR018490">
    <property type="entry name" value="cNMP-bd_dom_sf"/>
</dbReference>
<protein>
    <submittedName>
        <fullName evidence="7">Crp/Fnr family transcriptional regulator</fullName>
    </submittedName>
</protein>
<dbReference type="InterPro" id="IPR000595">
    <property type="entry name" value="cNMP-bd_dom"/>
</dbReference>
<dbReference type="Pfam" id="PF13545">
    <property type="entry name" value="HTH_Crp_2"/>
    <property type="match status" value="1"/>
</dbReference>
<dbReference type="CDD" id="cd00038">
    <property type="entry name" value="CAP_ED"/>
    <property type="match status" value="1"/>
</dbReference>
<dbReference type="Gene3D" id="1.10.10.10">
    <property type="entry name" value="Winged helix-like DNA-binding domain superfamily/Winged helix DNA-binding domain"/>
    <property type="match status" value="1"/>
</dbReference>
<evidence type="ECO:0000256" key="3">
    <source>
        <dbReference type="ARBA" id="ARBA00023159"/>
    </source>
</evidence>
<feature type="domain" description="Cyclic nucleotide-binding" evidence="5">
    <location>
        <begin position="30"/>
        <end position="117"/>
    </location>
</feature>
<feature type="domain" description="HTH crp-type" evidence="6">
    <location>
        <begin position="148"/>
        <end position="221"/>
    </location>
</feature>
<evidence type="ECO:0000256" key="4">
    <source>
        <dbReference type="ARBA" id="ARBA00023163"/>
    </source>
</evidence>
<dbReference type="SUPFAM" id="SSF51206">
    <property type="entry name" value="cAMP-binding domain-like"/>
    <property type="match status" value="1"/>
</dbReference>